<evidence type="ECO:0000256" key="2">
    <source>
        <dbReference type="ARBA" id="ARBA00022801"/>
    </source>
</evidence>
<dbReference type="InterPro" id="IPR010618">
    <property type="entry name" value="RPF"/>
</dbReference>
<dbReference type="Gene3D" id="1.10.530.10">
    <property type="match status" value="1"/>
</dbReference>
<evidence type="ECO:0000259" key="4">
    <source>
        <dbReference type="Pfam" id="PF06737"/>
    </source>
</evidence>
<dbReference type="InterPro" id="IPR023346">
    <property type="entry name" value="Lysozyme-like_dom_sf"/>
</dbReference>
<comment type="similarity">
    <text evidence="1">Belongs to the transglycosylase family. Rpf subfamily.</text>
</comment>
<evidence type="ECO:0000313" key="5">
    <source>
        <dbReference type="EMBL" id="MBS9534531.1"/>
    </source>
</evidence>
<keyword evidence="3" id="KW-0732">Signal</keyword>
<organism evidence="5 6">
    <name type="scientific">Mycolicibacter acidiphilus</name>
    <dbReference type="NCBI Taxonomy" id="2835306"/>
    <lineage>
        <taxon>Bacteria</taxon>
        <taxon>Bacillati</taxon>
        <taxon>Actinomycetota</taxon>
        <taxon>Actinomycetes</taxon>
        <taxon>Mycobacteriales</taxon>
        <taxon>Mycobacteriaceae</taxon>
        <taxon>Mycolicibacter</taxon>
    </lineage>
</organism>
<evidence type="ECO:0000313" key="6">
    <source>
        <dbReference type="Proteomes" id="UP001519535"/>
    </source>
</evidence>
<protein>
    <submittedName>
        <fullName evidence="5">Transglycosylase family protein</fullName>
    </submittedName>
</protein>
<gene>
    <name evidence="5" type="ORF">KIH27_13135</name>
</gene>
<evidence type="ECO:0000256" key="1">
    <source>
        <dbReference type="ARBA" id="ARBA00010830"/>
    </source>
</evidence>
<sequence>MRNLTVLTTAVLVFGVADLAGAASADPINWQAIAKCESGGNWAADTGNGDYGGLQISEATWAANGGVGLPSQASEQQQIAVAQQIMSKQGPGAWPSCASRGADGGGGPAGAVTGAPVGSLTHYLNLLIEDAEGAGTQAY</sequence>
<dbReference type="SUPFAM" id="SSF53955">
    <property type="entry name" value="Lysozyme-like"/>
    <property type="match status" value="1"/>
</dbReference>
<accession>A0ABS5RM15</accession>
<proteinExistence type="inferred from homology"/>
<feature type="chain" id="PRO_5045678513" evidence="3">
    <location>
        <begin position="26"/>
        <end position="139"/>
    </location>
</feature>
<keyword evidence="6" id="KW-1185">Reference proteome</keyword>
<dbReference type="Pfam" id="PF06737">
    <property type="entry name" value="Transglycosylas"/>
    <property type="match status" value="1"/>
</dbReference>
<feature type="domain" description="Resuscitation-promoting factor core lysozyme-like" evidence="4">
    <location>
        <begin position="25"/>
        <end position="97"/>
    </location>
</feature>
<comment type="caution">
    <text evidence="5">The sequence shown here is derived from an EMBL/GenBank/DDBJ whole genome shotgun (WGS) entry which is preliminary data.</text>
</comment>
<feature type="signal peptide" evidence="3">
    <location>
        <begin position="1"/>
        <end position="25"/>
    </location>
</feature>
<reference evidence="5 6" key="1">
    <citation type="submission" date="2021-05" db="EMBL/GenBank/DDBJ databases">
        <title>Mycobacterium acidophilum sp. nov., an extremely acid-tolerant member of the genus Mycobacterium.</title>
        <authorList>
            <person name="Xia J."/>
        </authorList>
    </citation>
    <scope>NUCLEOTIDE SEQUENCE [LARGE SCALE GENOMIC DNA]</scope>
    <source>
        <strain evidence="5 6">M1</strain>
    </source>
</reference>
<name>A0ABS5RM15_9MYCO</name>
<dbReference type="EMBL" id="JAHCLR010000025">
    <property type="protein sequence ID" value="MBS9534531.1"/>
    <property type="molecule type" value="Genomic_DNA"/>
</dbReference>
<dbReference type="Proteomes" id="UP001519535">
    <property type="component" value="Unassembled WGS sequence"/>
</dbReference>
<evidence type="ECO:0000256" key="3">
    <source>
        <dbReference type="SAM" id="SignalP"/>
    </source>
</evidence>
<dbReference type="RefSeq" id="WP_214093400.1">
    <property type="nucleotide sequence ID" value="NZ_JAHCLR010000025.1"/>
</dbReference>
<keyword evidence="2" id="KW-0378">Hydrolase</keyword>
<dbReference type="CDD" id="cd13925">
    <property type="entry name" value="RPF"/>
    <property type="match status" value="1"/>
</dbReference>